<accession>A0AAJ1IC31</accession>
<proteinExistence type="predicted"/>
<dbReference type="Pfam" id="PF09862">
    <property type="entry name" value="DUF2089"/>
    <property type="match status" value="1"/>
</dbReference>
<dbReference type="EMBL" id="JAQQAL010000013">
    <property type="protein sequence ID" value="MDC7226522.1"/>
    <property type="molecule type" value="Genomic_DNA"/>
</dbReference>
<dbReference type="InterPro" id="IPR018658">
    <property type="entry name" value="DUF2089"/>
</dbReference>
<feature type="domain" description="DUF2089" evidence="1">
    <location>
        <begin position="43"/>
        <end position="87"/>
    </location>
</feature>
<dbReference type="AlphaFoldDB" id="A0AAJ1IC31"/>
<gene>
    <name evidence="2" type="ORF">PQJ61_07135</name>
</gene>
<name>A0AAJ1IC31_9SPIO</name>
<sequence>MYNSWKKLISITGGRKFLIRKVHIPEDQIDIEGDFHLPPLAELDMEDQIFAAAFLKTHGSIKQMETIFGISYPTVKNRLNAIAKKIDIVDVEVEIKQPVSTILDKLEEGEIDVSEALKEME</sequence>
<reference evidence="2 3" key="1">
    <citation type="submission" date="2022-12" db="EMBL/GenBank/DDBJ databases">
        <title>Metagenome assembled genome from gulf of manar.</title>
        <authorList>
            <person name="Kohli P."/>
            <person name="Pk S."/>
            <person name="Venkata Ramana C."/>
            <person name="Sasikala C."/>
        </authorList>
    </citation>
    <scope>NUCLEOTIDE SEQUENCE [LARGE SCALE GENOMIC DNA]</scope>
    <source>
        <strain evidence="2">JB008</strain>
    </source>
</reference>
<comment type="caution">
    <text evidence="2">The sequence shown here is derived from an EMBL/GenBank/DDBJ whole genome shotgun (WGS) entry which is preliminary data.</text>
</comment>
<evidence type="ECO:0000313" key="2">
    <source>
        <dbReference type="EMBL" id="MDC7226522.1"/>
    </source>
</evidence>
<protein>
    <submittedName>
        <fullName evidence="2">DUF2089 domain-containing protein</fullName>
    </submittedName>
</protein>
<evidence type="ECO:0000313" key="3">
    <source>
        <dbReference type="Proteomes" id="UP001221217"/>
    </source>
</evidence>
<organism evidence="2 3">
    <name type="scientific">Candidatus Thalassospirochaeta sargassi</name>
    <dbReference type="NCBI Taxonomy" id="3119039"/>
    <lineage>
        <taxon>Bacteria</taxon>
        <taxon>Pseudomonadati</taxon>
        <taxon>Spirochaetota</taxon>
        <taxon>Spirochaetia</taxon>
        <taxon>Spirochaetales</taxon>
        <taxon>Spirochaetaceae</taxon>
        <taxon>Candidatus Thalassospirochaeta</taxon>
    </lineage>
</organism>
<evidence type="ECO:0000259" key="1">
    <source>
        <dbReference type="Pfam" id="PF09862"/>
    </source>
</evidence>
<dbReference type="Proteomes" id="UP001221217">
    <property type="component" value="Unassembled WGS sequence"/>
</dbReference>